<accession>A0A3E0A5T3</accession>
<dbReference type="Proteomes" id="UP000256388">
    <property type="component" value="Unassembled WGS sequence"/>
</dbReference>
<reference evidence="6 7" key="1">
    <citation type="submission" date="2018-08" db="EMBL/GenBank/DDBJ databases">
        <title>Genomic Encyclopedia of Type Strains, Phase IV (KMG-IV): sequencing the most valuable type-strain genomes for metagenomic binning, comparative biology and taxonomic classification.</title>
        <authorList>
            <person name="Goeker M."/>
        </authorList>
    </citation>
    <scope>NUCLEOTIDE SEQUENCE [LARGE SCALE GENOMIC DNA]</scope>
    <source>
        <strain evidence="6 7">DSM 23923</strain>
    </source>
</reference>
<organism evidence="6 7">
    <name type="scientific">Pelolinea submarina</name>
    <dbReference type="NCBI Taxonomy" id="913107"/>
    <lineage>
        <taxon>Bacteria</taxon>
        <taxon>Bacillati</taxon>
        <taxon>Chloroflexota</taxon>
        <taxon>Anaerolineae</taxon>
        <taxon>Anaerolineales</taxon>
        <taxon>Anaerolineaceae</taxon>
        <taxon>Pelolinea</taxon>
    </lineage>
</organism>
<dbReference type="EMBL" id="QUMS01000004">
    <property type="protein sequence ID" value="REG06121.1"/>
    <property type="molecule type" value="Genomic_DNA"/>
</dbReference>
<dbReference type="InterPro" id="IPR055438">
    <property type="entry name" value="AstE_AspA_cat"/>
</dbReference>
<evidence type="ECO:0000256" key="1">
    <source>
        <dbReference type="ARBA" id="ARBA00001947"/>
    </source>
</evidence>
<comment type="caution">
    <text evidence="6">The sequence shown here is derived from an EMBL/GenBank/DDBJ whole genome shotgun (WGS) entry which is preliminary data.</text>
</comment>
<evidence type="ECO:0000313" key="6">
    <source>
        <dbReference type="EMBL" id="REG06121.1"/>
    </source>
</evidence>
<dbReference type="Gene3D" id="3.40.630.10">
    <property type="entry name" value="Zn peptidases"/>
    <property type="match status" value="1"/>
</dbReference>
<dbReference type="GO" id="GO:0046872">
    <property type="term" value="F:metal ion binding"/>
    <property type="evidence" value="ECO:0007669"/>
    <property type="project" value="UniProtKB-KW"/>
</dbReference>
<dbReference type="InterPro" id="IPR053138">
    <property type="entry name" value="N-alpha-Ac-DABA_deacetylase"/>
</dbReference>
<evidence type="ECO:0000259" key="5">
    <source>
        <dbReference type="Pfam" id="PF24827"/>
    </source>
</evidence>
<evidence type="ECO:0000313" key="7">
    <source>
        <dbReference type="Proteomes" id="UP000256388"/>
    </source>
</evidence>
<dbReference type="AlphaFoldDB" id="A0A3E0A5T3"/>
<dbReference type="Pfam" id="PF24827">
    <property type="entry name" value="AstE_AspA_cat"/>
    <property type="match status" value="1"/>
</dbReference>
<comment type="cofactor">
    <cofactor evidence="1">
        <name>Zn(2+)</name>
        <dbReference type="ChEBI" id="CHEBI:29105"/>
    </cofactor>
</comment>
<dbReference type="GO" id="GO:0016788">
    <property type="term" value="F:hydrolase activity, acting on ester bonds"/>
    <property type="evidence" value="ECO:0007669"/>
    <property type="project" value="InterPro"/>
</dbReference>
<name>A0A3E0A5T3_9CHLR</name>
<evidence type="ECO:0000256" key="3">
    <source>
        <dbReference type="ARBA" id="ARBA00022801"/>
    </source>
</evidence>
<sequence length="340" mass="36905">MGVFMGIRKFLNVEAKPGEKQFGQVPVGLLPDGNMLQIPVHLAAGTEDGPTILITNALHGDALSVAATLMQFYTGLNTDGLKGSVAVIPVCNPLAAAANRRHTPQDGWNMNRVFPARFDNPYNPGWVTQQMAVVITEAVDQCDLVMDFHSGSDTVIHYIYARTTDPDAHDAELELASMYGFKCIYAGTPAFSGTVTDYAASQGKGALLVEHGGIEIPQEKKAEAIRGIYNIMKYKGMLPGKPEIPAEQLVIRDKQRPLLRARNGGFFVPDLGIEHLNQPVPKGTALGKIINPYTFEVVESLCAPCEETIPLMMKTLPSVMYPGDYTYIVGEGATALRLKN</sequence>
<dbReference type="PANTHER" id="PTHR37326:SF1">
    <property type="entry name" value="BLL3975 PROTEIN"/>
    <property type="match status" value="1"/>
</dbReference>
<dbReference type="SUPFAM" id="SSF53187">
    <property type="entry name" value="Zn-dependent exopeptidases"/>
    <property type="match status" value="1"/>
</dbReference>
<dbReference type="PANTHER" id="PTHR37326">
    <property type="entry name" value="BLL3975 PROTEIN"/>
    <property type="match status" value="1"/>
</dbReference>
<evidence type="ECO:0000256" key="2">
    <source>
        <dbReference type="ARBA" id="ARBA00022723"/>
    </source>
</evidence>
<evidence type="ECO:0000256" key="4">
    <source>
        <dbReference type="ARBA" id="ARBA00022833"/>
    </source>
</evidence>
<keyword evidence="4" id="KW-0862">Zinc</keyword>
<proteinExistence type="predicted"/>
<gene>
    <name evidence="6" type="ORF">DFR64_2551</name>
</gene>
<feature type="domain" description="Succinylglutamate desuccinylase/Aspartoacylase catalytic" evidence="5">
    <location>
        <begin position="48"/>
        <end position="228"/>
    </location>
</feature>
<keyword evidence="2" id="KW-0479">Metal-binding</keyword>
<protein>
    <recommendedName>
        <fullName evidence="5">Succinylglutamate desuccinylase/Aspartoacylase catalytic domain-containing protein</fullName>
    </recommendedName>
</protein>
<keyword evidence="7" id="KW-1185">Reference proteome</keyword>
<keyword evidence="3" id="KW-0378">Hydrolase</keyword>